<evidence type="ECO:0000313" key="1">
    <source>
        <dbReference type="EMBL" id="RKQ15065.1"/>
    </source>
</evidence>
<keyword evidence="2" id="KW-1185">Reference proteome</keyword>
<dbReference type="RefSeq" id="WP_121131887.1">
    <property type="nucleotide sequence ID" value="NZ_JBHUFK010000014.1"/>
</dbReference>
<name>A0A494YXW1_9BACI</name>
<sequence length="74" mass="9024">MLVFWGLIIWLIVLIIRKLSSRNKSSQTDKAVEVLRQRYSQREIDTEEEYKIRQSDHFFEGDIHVFMLKAYIKY</sequence>
<dbReference type="EMBL" id="RBZO01000016">
    <property type="protein sequence ID" value="RKQ15065.1"/>
    <property type="molecule type" value="Genomic_DNA"/>
</dbReference>
<comment type="caution">
    <text evidence="1">The sequence shown here is derived from an EMBL/GenBank/DDBJ whole genome shotgun (WGS) entry which is preliminary data.</text>
</comment>
<reference evidence="1 2" key="1">
    <citation type="journal article" date="2015" name="Antonie Van Leeuwenhoek">
        <title>Oceanobacillus bengalensis sp. nov., a bacterium isolated from seawater of the Bay of Bengal.</title>
        <authorList>
            <person name="Yongchang O."/>
            <person name="Xiang W."/>
            <person name="Wang G."/>
        </authorList>
    </citation>
    <scope>NUCLEOTIDE SEQUENCE [LARGE SCALE GENOMIC DNA]</scope>
    <source>
        <strain evidence="1 2">MCCC 1K00260</strain>
    </source>
</reference>
<protein>
    <submittedName>
        <fullName evidence="1">Uncharacterized protein</fullName>
    </submittedName>
</protein>
<accession>A0A494YXW1</accession>
<dbReference type="AlphaFoldDB" id="A0A494YXW1"/>
<organism evidence="1 2">
    <name type="scientific">Oceanobacillus bengalensis</name>
    <dbReference type="NCBI Taxonomy" id="1435466"/>
    <lineage>
        <taxon>Bacteria</taxon>
        <taxon>Bacillati</taxon>
        <taxon>Bacillota</taxon>
        <taxon>Bacilli</taxon>
        <taxon>Bacillales</taxon>
        <taxon>Bacillaceae</taxon>
        <taxon>Oceanobacillus</taxon>
    </lineage>
</organism>
<proteinExistence type="predicted"/>
<evidence type="ECO:0000313" key="2">
    <source>
        <dbReference type="Proteomes" id="UP000281813"/>
    </source>
</evidence>
<dbReference type="Proteomes" id="UP000281813">
    <property type="component" value="Unassembled WGS sequence"/>
</dbReference>
<gene>
    <name evidence="1" type="ORF">D8M05_11450</name>
</gene>